<accession>A0A395HBL7</accession>
<organism evidence="4 5">
    <name type="scientific">Aspergillus ibericus CBS 121593</name>
    <dbReference type="NCBI Taxonomy" id="1448316"/>
    <lineage>
        <taxon>Eukaryota</taxon>
        <taxon>Fungi</taxon>
        <taxon>Dikarya</taxon>
        <taxon>Ascomycota</taxon>
        <taxon>Pezizomycotina</taxon>
        <taxon>Eurotiomycetes</taxon>
        <taxon>Eurotiomycetidae</taxon>
        <taxon>Eurotiales</taxon>
        <taxon>Aspergillaceae</taxon>
        <taxon>Aspergillus</taxon>
        <taxon>Aspergillus subgen. Circumdati</taxon>
    </lineage>
</organism>
<dbReference type="VEuPathDB" id="FungiDB:BO80DRAFT_423040"/>
<dbReference type="RefSeq" id="XP_025577931.1">
    <property type="nucleotide sequence ID" value="XM_025718951.1"/>
</dbReference>
<evidence type="ECO:0000256" key="1">
    <source>
        <dbReference type="PIRNR" id="PIRNR001365"/>
    </source>
</evidence>
<evidence type="ECO:0000256" key="2">
    <source>
        <dbReference type="PIRSR" id="PIRSR001365-1"/>
    </source>
</evidence>
<keyword evidence="5" id="KW-1185">Reference proteome</keyword>
<comment type="similarity">
    <text evidence="1">Belongs to the DapA family.</text>
</comment>
<dbReference type="EMBL" id="KZ824427">
    <property type="protein sequence ID" value="RAL03604.1"/>
    <property type="molecule type" value="Genomic_DNA"/>
</dbReference>
<reference evidence="4 5" key="1">
    <citation type="submission" date="2018-02" db="EMBL/GenBank/DDBJ databases">
        <title>The genomes of Aspergillus section Nigri reveals drivers in fungal speciation.</title>
        <authorList>
            <consortium name="DOE Joint Genome Institute"/>
            <person name="Vesth T.C."/>
            <person name="Nybo J."/>
            <person name="Theobald S."/>
            <person name="Brandl J."/>
            <person name="Frisvad J.C."/>
            <person name="Nielsen K.F."/>
            <person name="Lyhne E.K."/>
            <person name="Kogle M.E."/>
            <person name="Kuo A."/>
            <person name="Riley R."/>
            <person name="Clum A."/>
            <person name="Nolan M."/>
            <person name="Lipzen A."/>
            <person name="Salamov A."/>
            <person name="Henrissat B."/>
            <person name="Wiebenga A."/>
            <person name="De vries R.P."/>
            <person name="Grigoriev I.V."/>
            <person name="Mortensen U.H."/>
            <person name="Andersen M.R."/>
            <person name="Baker S.E."/>
        </authorList>
    </citation>
    <scope>NUCLEOTIDE SEQUENCE [LARGE SCALE GENOMIC DNA]</scope>
    <source>
        <strain evidence="4 5">CBS 121593</strain>
    </source>
</reference>
<evidence type="ECO:0000256" key="3">
    <source>
        <dbReference type="PIRSR" id="PIRSR001365-2"/>
    </source>
</evidence>
<evidence type="ECO:0000313" key="5">
    <source>
        <dbReference type="Proteomes" id="UP000249402"/>
    </source>
</evidence>
<dbReference type="Proteomes" id="UP000249402">
    <property type="component" value="Unassembled WGS sequence"/>
</dbReference>
<dbReference type="PRINTS" id="PR00146">
    <property type="entry name" value="DHPICSNTHASE"/>
</dbReference>
<dbReference type="InterPro" id="IPR002220">
    <property type="entry name" value="DapA-like"/>
</dbReference>
<dbReference type="SUPFAM" id="SSF51569">
    <property type="entry name" value="Aldolase"/>
    <property type="match status" value="1"/>
</dbReference>
<dbReference type="Gene3D" id="3.20.20.70">
    <property type="entry name" value="Aldolase class I"/>
    <property type="match status" value="1"/>
</dbReference>
<feature type="active site" description="Proton donor/acceptor" evidence="2">
    <location>
        <position position="147"/>
    </location>
</feature>
<dbReference type="GO" id="GO:0008840">
    <property type="term" value="F:4-hydroxy-tetrahydrodipicolinate synthase activity"/>
    <property type="evidence" value="ECO:0007669"/>
    <property type="project" value="TreeGrafter"/>
</dbReference>
<protein>
    <submittedName>
        <fullName evidence="4">Aldolase</fullName>
    </submittedName>
</protein>
<dbReference type="AlphaFoldDB" id="A0A395HBL7"/>
<feature type="active site" description="Schiff-base intermediate with substrate" evidence="2">
    <location>
        <position position="176"/>
    </location>
</feature>
<feature type="binding site" evidence="3">
    <location>
        <position position="218"/>
    </location>
    <ligand>
        <name>pyruvate</name>
        <dbReference type="ChEBI" id="CHEBI:15361"/>
    </ligand>
</feature>
<dbReference type="GeneID" id="37223816"/>
<keyword evidence="1" id="KW-0456">Lyase</keyword>
<dbReference type="PANTHER" id="PTHR12128">
    <property type="entry name" value="DIHYDRODIPICOLINATE SYNTHASE"/>
    <property type="match status" value="1"/>
</dbReference>
<name>A0A395HBL7_9EURO</name>
<dbReference type="SMART" id="SM01130">
    <property type="entry name" value="DHDPS"/>
    <property type="match status" value="1"/>
</dbReference>
<dbReference type="InterPro" id="IPR013785">
    <property type="entry name" value="Aldolase_TIM"/>
</dbReference>
<sequence length="312" mass="32978">MLAIVHRPLKPGIYVPTVAFFDAHSEDVDLATTALHATYLIQAGVTGIVVQGSNGEAVHLSREERDQITSTTRRALDDRSPSTPLIVGCGAASTRETIQLCKDAEAAGGDYALILPPSYYKSLLSTEDILNHFWLVASASPIPVLVYNFPGASSGLDLSSDDILALAKHPNIVGVKLTCGNTGKLARIAAEAKPGFLTFGGSADFTLQTLVAGGHGVIGGVANLIPRLSVKVMKLYQAGQVEEAQRLQAVVARADWQAIKGGFVAVKSALQTYRGYGALPRRPCVVPSNAQVTALKEAFAEAMEAEKQLEQA</sequence>
<proteinExistence type="inferred from homology"/>
<dbReference type="Pfam" id="PF00701">
    <property type="entry name" value="DHDPS"/>
    <property type="match status" value="1"/>
</dbReference>
<dbReference type="OrthoDB" id="191315at2759"/>
<dbReference type="CDD" id="cd00408">
    <property type="entry name" value="DHDPS-like"/>
    <property type="match status" value="1"/>
</dbReference>
<dbReference type="PANTHER" id="PTHR12128:SF52">
    <property type="entry name" value="4-HYDROXY-2-OXOGLUTARATE ALDOLASE, MITOCHONDRIAL-RELATED"/>
    <property type="match status" value="1"/>
</dbReference>
<dbReference type="STRING" id="1448316.A0A395HBL7"/>
<gene>
    <name evidence="4" type="ORF">BO80DRAFT_423040</name>
</gene>
<evidence type="ECO:0000313" key="4">
    <source>
        <dbReference type="EMBL" id="RAL03604.1"/>
    </source>
</evidence>
<dbReference type="PIRSF" id="PIRSF001365">
    <property type="entry name" value="DHDPS"/>
    <property type="match status" value="1"/>
</dbReference>